<dbReference type="EMBL" id="KZ503477">
    <property type="protein sequence ID" value="PKU63582.1"/>
    <property type="molecule type" value="Genomic_DNA"/>
</dbReference>
<evidence type="ECO:0000313" key="1">
    <source>
        <dbReference type="EMBL" id="PKU63582.1"/>
    </source>
</evidence>
<reference evidence="1 2" key="1">
    <citation type="journal article" date="2016" name="Sci. Rep.">
        <title>The Dendrobium catenatum Lindl. genome sequence provides insights into polysaccharide synthase, floral development and adaptive evolution.</title>
        <authorList>
            <person name="Zhang G.Q."/>
            <person name="Xu Q."/>
            <person name="Bian C."/>
            <person name="Tsai W.C."/>
            <person name="Yeh C.M."/>
            <person name="Liu K.W."/>
            <person name="Yoshida K."/>
            <person name="Zhang L.S."/>
            <person name="Chang S.B."/>
            <person name="Chen F."/>
            <person name="Shi Y."/>
            <person name="Su Y.Y."/>
            <person name="Zhang Y.Q."/>
            <person name="Chen L.J."/>
            <person name="Yin Y."/>
            <person name="Lin M."/>
            <person name="Huang H."/>
            <person name="Deng H."/>
            <person name="Wang Z.W."/>
            <person name="Zhu S.L."/>
            <person name="Zhao X."/>
            <person name="Deng C."/>
            <person name="Niu S.C."/>
            <person name="Huang J."/>
            <person name="Wang M."/>
            <person name="Liu G.H."/>
            <person name="Yang H.J."/>
            <person name="Xiao X.J."/>
            <person name="Hsiao Y.Y."/>
            <person name="Wu W.L."/>
            <person name="Chen Y.Y."/>
            <person name="Mitsuda N."/>
            <person name="Ohme-Takagi M."/>
            <person name="Luo Y.B."/>
            <person name="Van de Peer Y."/>
            <person name="Liu Z.J."/>
        </authorList>
    </citation>
    <scope>NUCLEOTIDE SEQUENCE [LARGE SCALE GENOMIC DNA]</scope>
    <source>
        <tissue evidence="1">The whole plant</tissue>
    </source>
</reference>
<evidence type="ECO:0000313" key="2">
    <source>
        <dbReference type="Proteomes" id="UP000233837"/>
    </source>
</evidence>
<keyword evidence="2" id="KW-1185">Reference proteome</keyword>
<sequence>MIKQRIMRALRINSTTSTINLTCRLRNNGGFCAIHVTDDEICEYMLMEGRTQSVVVYVEVEEISPIHYDAPQVESFM</sequence>
<accession>A0A2I0VJJ1</accession>
<reference evidence="1 2" key="2">
    <citation type="journal article" date="2017" name="Nature">
        <title>The Apostasia genome and the evolution of orchids.</title>
        <authorList>
            <person name="Zhang G.Q."/>
            <person name="Liu K.W."/>
            <person name="Li Z."/>
            <person name="Lohaus R."/>
            <person name="Hsiao Y.Y."/>
            <person name="Niu S.C."/>
            <person name="Wang J.Y."/>
            <person name="Lin Y.C."/>
            <person name="Xu Q."/>
            <person name="Chen L.J."/>
            <person name="Yoshida K."/>
            <person name="Fujiwara S."/>
            <person name="Wang Z.W."/>
            <person name="Zhang Y.Q."/>
            <person name="Mitsuda N."/>
            <person name="Wang M."/>
            <person name="Liu G.H."/>
            <person name="Pecoraro L."/>
            <person name="Huang H.X."/>
            <person name="Xiao X.J."/>
            <person name="Lin M."/>
            <person name="Wu X.Y."/>
            <person name="Wu W.L."/>
            <person name="Chen Y.Y."/>
            <person name="Chang S.B."/>
            <person name="Sakamoto S."/>
            <person name="Ohme-Takagi M."/>
            <person name="Yagi M."/>
            <person name="Zeng S.J."/>
            <person name="Shen C.Y."/>
            <person name="Yeh C.M."/>
            <person name="Luo Y.B."/>
            <person name="Tsai W.C."/>
            <person name="Van de Peer Y."/>
            <person name="Liu Z.J."/>
        </authorList>
    </citation>
    <scope>NUCLEOTIDE SEQUENCE [LARGE SCALE GENOMIC DNA]</scope>
    <source>
        <tissue evidence="1">The whole plant</tissue>
    </source>
</reference>
<gene>
    <name evidence="1" type="ORF">MA16_Dca016723</name>
</gene>
<dbReference type="Proteomes" id="UP000233837">
    <property type="component" value="Unassembled WGS sequence"/>
</dbReference>
<name>A0A2I0VJJ1_9ASPA</name>
<organism evidence="1 2">
    <name type="scientific">Dendrobium catenatum</name>
    <dbReference type="NCBI Taxonomy" id="906689"/>
    <lineage>
        <taxon>Eukaryota</taxon>
        <taxon>Viridiplantae</taxon>
        <taxon>Streptophyta</taxon>
        <taxon>Embryophyta</taxon>
        <taxon>Tracheophyta</taxon>
        <taxon>Spermatophyta</taxon>
        <taxon>Magnoliopsida</taxon>
        <taxon>Liliopsida</taxon>
        <taxon>Asparagales</taxon>
        <taxon>Orchidaceae</taxon>
        <taxon>Epidendroideae</taxon>
        <taxon>Malaxideae</taxon>
        <taxon>Dendrobiinae</taxon>
        <taxon>Dendrobium</taxon>
    </lineage>
</organism>
<proteinExistence type="predicted"/>
<protein>
    <submittedName>
        <fullName evidence="1">Uncharacterized protein</fullName>
    </submittedName>
</protein>
<dbReference type="AlphaFoldDB" id="A0A2I0VJJ1"/>